<organism evidence="1 2">
    <name type="scientific">Nocardioides endophyticus</name>
    <dbReference type="NCBI Taxonomy" id="1353775"/>
    <lineage>
        <taxon>Bacteria</taxon>
        <taxon>Bacillati</taxon>
        <taxon>Actinomycetota</taxon>
        <taxon>Actinomycetes</taxon>
        <taxon>Propionibacteriales</taxon>
        <taxon>Nocardioidaceae</taxon>
        <taxon>Nocardioides</taxon>
    </lineage>
</organism>
<comment type="caution">
    <text evidence="1">The sequence shown here is derived from an EMBL/GenBank/DDBJ whole genome shotgun (WGS) entry which is preliminary data.</text>
</comment>
<dbReference type="Gene3D" id="3.30.950.30">
    <property type="entry name" value="Schlafen, AAA domain"/>
    <property type="match status" value="1"/>
</dbReference>
<gene>
    <name evidence="1" type="ORF">GCM10023350_08580</name>
</gene>
<keyword evidence="2" id="KW-1185">Reference proteome</keyword>
<accession>A0ABP8YEE9</accession>
<name>A0ABP8YEE9_9ACTN</name>
<evidence type="ECO:0000313" key="2">
    <source>
        <dbReference type="Proteomes" id="UP001499882"/>
    </source>
</evidence>
<proteinExistence type="predicted"/>
<sequence>MTSTTGRDLKAGIERFRLGDRPDVAVLYPDVCFASLEAVGEMPVDLLIDSVLTGWQPEDHLTAPAGADARAPFPVASLVVSRDSHDDFHPELSNREPVEIQVWADGRVTLEIEFQGVDVTAVPGAWAHTVRRVLDAWAGSYGVVLTDVFNDRARSLPDVWNAAFEVADQGAVVADLVELGERALRTAELSMSGWGGERAVRELLAQRDTHSVLGWQPSAVLELWPAPPEPEEVELFVADLCALANSVRGGAVVVGVGRGEDGATLEPFLPGHLEDDVRAWLAERIYPPPDRVVVQHVVGSGLEGDLRGILVVSIPPQDDLLRPFLVHDNRRPGVVDGNTVHSVALVEREGTETVSRSVAAVHAALAAGTALLRRADRG</sequence>
<evidence type="ECO:0000313" key="1">
    <source>
        <dbReference type="EMBL" id="GAA4727822.1"/>
    </source>
</evidence>
<dbReference type="InterPro" id="IPR038461">
    <property type="entry name" value="Schlafen_AlbA_2_dom_sf"/>
</dbReference>
<dbReference type="EMBL" id="BAABKN010000005">
    <property type="protein sequence ID" value="GAA4727822.1"/>
    <property type="molecule type" value="Genomic_DNA"/>
</dbReference>
<protein>
    <recommendedName>
        <fullName evidence="3">ATP-binding protein</fullName>
    </recommendedName>
</protein>
<reference evidence="2" key="1">
    <citation type="journal article" date="2019" name="Int. J. Syst. Evol. Microbiol.">
        <title>The Global Catalogue of Microorganisms (GCM) 10K type strain sequencing project: providing services to taxonomists for standard genome sequencing and annotation.</title>
        <authorList>
            <consortium name="The Broad Institute Genomics Platform"/>
            <consortium name="The Broad Institute Genome Sequencing Center for Infectious Disease"/>
            <person name="Wu L."/>
            <person name="Ma J."/>
        </authorList>
    </citation>
    <scope>NUCLEOTIDE SEQUENCE [LARGE SCALE GENOMIC DNA]</scope>
    <source>
        <strain evidence="2">JCM 18532</strain>
    </source>
</reference>
<dbReference type="Proteomes" id="UP001499882">
    <property type="component" value="Unassembled WGS sequence"/>
</dbReference>
<dbReference type="RefSeq" id="WP_345525353.1">
    <property type="nucleotide sequence ID" value="NZ_BAABKN010000005.1"/>
</dbReference>
<evidence type="ECO:0008006" key="3">
    <source>
        <dbReference type="Google" id="ProtNLM"/>
    </source>
</evidence>